<gene>
    <name evidence="2" type="ORF">RJ641_009713</name>
</gene>
<dbReference type="PANTHER" id="PTHR33107:SF5">
    <property type="entry name" value="KUNITZ TRYPSIN INHIBITOR 5"/>
    <property type="match status" value="1"/>
</dbReference>
<sequence>MKTILFSLLFISLTVKLLPGNAASSTPDPVLDIKGDLIRTGTDYHILPVIRGRGGGVTLADVRNETCPLYVVQEQQEVSNGLSLTFTPVNSEKGVVCESTDLNIMFSAATICVQSTVWKLEGYDEATRQWFVGSGGIQGNPGRETTSNWFKIEKYEDDYKLVFCPSVCDYCKVICRDVGIYIEDEIRRLALSDEPFKVMFKRA</sequence>
<name>A0AAN8V9S1_9MAGN</name>
<accession>A0AAN8V9S1</accession>
<feature type="chain" id="PRO_5042973410" evidence="1">
    <location>
        <begin position="25"/>
        <end position="203"/>
    </location>
</feature>
<dbReference type="SMART" id="SM00452">
    <property type="entry name" value="STI"/>
    <property type="match status" value="1"/>
</dbReference>
<organism evidence="2 3">
    <name type="scientific">Dillenia turbinata</name>
    <dbReference type="NCBI Taxonomy" id="194707"/>
    <lineage>
        <taxon>Eukaryota</taxon>
        <taxon>Viridiplantae</taxon>
        <taxon>Streptophyta</taxon>
        <taxon>Embryophyta</taxon>
        <taxon>Tracheophyta</taxon>
        <taxon>Spermatophyta</taxon>
        <taxon>Magnoliopsida</taxon>
        <taxon>eudicotyledons</taxon>
        <taxon>Gunneridae</taxon>
        <taxon>Pentapetalae</taxon>
        <taxon>Dilleniales</taxon>
        <taxon>Dilleniaceae</taxon>
        <taxon>Dillenia</taxon>
    </lineage>
</organism>
<evidence type="ECO:0000313" key="3">
    <source>
        <dbReference type="Proteomes" id="UP001370490"/>
    </source>
</evidence>
<dbReference type="AlphaFoldDB" id="A0AAN8V9S1"/>
<dbReference type="CDD" id="cd23375">
    <property type="entry name" value="beta-trefoil_STI_VvMLP-like"/>
    <property type="match status" value="1"/>
</dbReference>
<feature type="signal peptide" evidence="1">
    <location>
        <begin position="1"/>
        <end position="24"/>
    </location>
</feature>
<evidence type="ECO:0000313" key="2">
    <source>
        <dbReference type="EMBL" id="KAK6925387.1"/>
    </source>
</evidence>
<dbReference type="SUPFAM" id="SSF50386">
    <property type="entry name" value="STI-like"/>
    <property type="match status" value="1"/>
</dbReference>
<dbReference type="GO" id="GO:0004866">
    <property type="term" value="F:endopeptidase inhibitor activity"/>
    <property type="evidence" value="ECO:0007669"/>
    <property type="project" value="InterPro"/>
</dbReference>
<keyword evidence="1" id="KW-0732">Signal</keyword>
<keyword evidence="3" id="KW-1185">Reference proteome</keyword>
<reference evidence="2 3" key="1">
    <citation type="submission" date="2023-12" db="EMBL/GenBank/DDBJ databases">
        <title>A high-quality genome assembly for Dillenia turbinata (Dilleniales).</title>
        <authorList>
            <person name="Chanderbali A."/>
        </authorList>
    </citation>
    <scope>NUCLEOTIDE SEQUENCE [LARGE SCALE GENOMIC DNA]</scope>
    <source>
        <strain evidence="2">LSX21</strain>
        <tissue evidence="2">Leaf</tissue>
    </source>
</reference>
<dbReference type="Pfam" id="PF00197">
    <property type="entry name" value="Kunitz_legume"/>
    <property type="match status" value="1"/>
</dbReference>
<dbReference type="EMBL" id="JBAMMX010000016">
    <property type="protein sequence ID" value="KAK6925387.1"/>
    <property type="molecule type" value="Genomic_DNA"/>
</dbReference>
<protein>
    <submittedName>
        <fullName evidence="2">Proteinase inhibitor I3, Kunitz legume</fullName>
    </submittedName>
</protein>
<dbReference type="Gene3D" id="2.80.10.50">
    <property type="match status" value="1"/>
</dbReference>
<dbReference type="PANTHER" id="PTHR33107">
    <property type="entry name" value="KUNITZ TRYPSIN INHIBITOR 2"/>
    <property type="match status" value="1"/>
</dbReference>
<comment type="caution">
    <text evidence="2">The sequence shown here is derived from an EMBL/GenBank/DDBJ whole genome shotgun (WGS) entry which is preliminary data.</text>
</comment>
<dbReference type="InterPro" id="IPR011065">
    <property type="entry name" value="Kunitz_inhibitor_STI-like_sf"/>
</dbReference>
<proteinExistence type="predicted"/>
<evidence type="ECO:0000256" key="1">
    <source>
        <dbReference type="SAM" id="SignalP"/>
    </source>
</evidence>
<dbReference type="InterPro" id="IPR002160">
    <property type="entry name" value="Prot_inh_Kunz-lg"/>
</dbReference>
<dbReference type="Proteomes" id="UP001370490">
    <property type="component" value="Unassembled WGS sequence"/>
</dbReference>
<dbReference type="PRINTS" id="PR00291">
    <property type="entry name" value="KUNITZINHBTR"/>
</dbReference>